<proteinExistence type="predicted"/>
<dbReference type="SUPFAM" id="SSF46626">
    <property type="entry name" value="Cytochrome c"/>
    <property type="match status" value="1"/>
</dbReference>
<dbReference type="Pfam" id="PF00034">
    <property type="entry name" value="Cytochrom_C"/>
    <property type="match status" value="1"/>
</dbReference>
<dbReference type="Gene3D" id="1.10.760.10">
    <property type="entry name" value="Cytochrome c-like domain"/>
    <property type="match status" value="1"/>
</dbReference>
<dbReference type="RefSeq" id="WP_191618706.1">
    <property type="nucleotide sequence ID" value="NZ_JACYFG010000051.1"/>
</dbReference>
<evidence type="ECO:0000256" key="3">
    <source>
        <dbReference type="ARBA" id="ARBA00023004"/>
    </source>
</evidence>
<keyword evidence="1 4" id="KW-0349">Heme</keyword>
<keyword evidence="3 4" id="KW-0408">Iron</keyword>
<organism evidence="7 8">
    <name type="scientific">Pelagicoccus enzymogenes</name>
    <dbReference type="NCBI Taxonomy" id="2773457"/>
    <lineage>
        <taxon>Bacteria</taxon>
        <taxon>Pseudomonadati</taxon>
        <taxon>Verrucomicrobiota</taxon>
        <taxon>Opitutia</taxon>
        <taxon>Puniceicoccales</taxon>
        <taxon>Pelagicoccaceae</taxon>
        <taxon>Pelagicoccus</taxon>
    </lineage>
</organism>
<gene>
    <name evidence="7" type="ORF">IEN85_19120</name>
</gene>
<evidence type="ECO:0000259" key="6">
    <source>
        <dbReference type="PROSITE" id="PS51007"/>
    </source>
</evidence>
<dbReference type="GO" id="GO:0046872">
    <property type="term" value="F:metal ion binding"/>
    <property type="evidence" value="ECO:0007669"/>
    <property type="project" value="UniProtKB-KW"/>
</dbReference>
<dbReference type="AlphaFoldDB" id="A0A927IIU4"/>
<reference evidence="7" key="1">
    <citation type="submission" date="2020-09" db="EMBL/GenBank/DDBJ databases">
        <title>Pelagicoccus enzymogenes sp. nov. with an EPS production, isolated from marine sediment.</title>
        <authorList>
            <person name="Feng X."/>
        </authorList>
    </citation>
    <scope>NUCLEOTIDE SEQUENCE</scope>
    <source>
        <strain evidence="7">NFK12</strain>
    </source>
</reference>
<dbReference type="PANTHER" id="PTHR33546">
    <property type="entry name" value="LARGE, MULTIFUNCTIONAL SECRETED PROTEIN-RELATED"/>
    <property type="match status" value="1"/>
</dbReference>
<dbReference type="PROSITE" id="PS51007">
    <property type="entry name" value="CYTC"/>
    <property type="match status" value="1"/>
</dbReference>
<dbReference type="InterPro" id="IPR009056">
    <property type="entry name" value="Cyt_c-like_dom"/>
</dbReference>
<dbReference type="Pfam" id="PF20601">
    <property type="entry name" value="DUF6797"/>
    <property type="match status" value="1"/>
</dbReference>
<accession>A0A927IIU4</accession>
<dbReference type="Proteomes" id="UP000622317">
    <property type="component" value="Unassembled WGS sequence"/>
</dbReference>
<comment type="caution">
    <text evidence="7">The sequence shown here is derived from an EMBL/GenBank/DDBJ whole genome shotgun (WGS) entry which is preliminary data.</text>
</comment>
<name>A0A927IIU4_9BACT</name>
<evidence type="ECO:0000256" key="5">
    <source>
        <dbReference type="SAM" id="SignalP"/>
    </source>
</evidence>
<evidence type="ECO:0000256" key="1">
    <source>
        <dbReference type="ARBA" id="ARBA00022617"/>
    </source>
</evidence>
<feature type="domain" description="Cytochrome c" evidence="6">
    <location>
        <begin position="753"/>
        <end position="852"/>
    </location>
</feature>
<dbReference type="GO" id="GO:0020037">
    <property type="term" value="F:heme binding"/>
    <property type="evidence" value="ECO:0007669"/>
    <property type="project" value="InterPro"/>
</dbReference>
<feature type="signal peptide" evidence="5">
    <location>
        <begin position="1"/>
        <end position="19"/>
    </location>
</feature>
<dbReference type="EMBL" id="JACYFG010000051">
    <property type="protein sequence ID" value="MBD5781621.1"/>
    <property type="molecule type" value="Genomic_DNA"/>
</dbReference>
<dbReference type="SUPFAM" id="SSF63829">
    <property type="entry name" value="Calcium-dependent phosphotriesterase"/>
    <property type="match status" value="1"/>
</dbReference>
<evidence type="ECO:0000256" key="2">
    <source>
        <dbReference type="ARBA" id="ARBA00022723"/>
    </source>
</evidence>
<dbReference type="InterPro" id="IPR036909">
    <property type="entry name" value="Cyt_c-like_dom_sf"/>
</dbReference>
<dbReference type="PANTHER" id="PTHR33546:SF1">
    <property type="entry name" value="LARGE, MULTIFUNCTIONAL SECRETED PROTEIN"/>
    <property type="match status" value="1"/>
</dbReference>
<dbReference type="Gene3D" id="2.120.10.30">
    <property type="entry name" value="TolB, C-terminal domain"/>
    <property type="match status" value="1"/>
</dbReference>
<evidence type="ECO:0000313" key="8">
    <source>
        <dbReference type="Proteomes" id="UP000622317"/>
    </source>
</evidence>
<keyword evidence="8" id="KW-1185">Reference proteome</keyword>
<keyword evidence="2 4" id="KW-0479">Metal-binding</keyword>
<evidence type="ECO:0000313" key="7">
    <source>
        <dbReference type="EMBL" id="MBD5781621.1"/>
    </source>
</evidence>
<protein>
    <submittedName>
        <fullName evidence="7">C-type cytochrome</fullName>
    </submittedName>
</protein>
<dbReference type="InterPro" id="IPR011042">
    <property type="entry name" value="6-blade_b-propeller_TolB-like"/>
</dbReference>
<dbReference type="InterPro" id="IPR046476">
    <property type="entry name" value="DUF6797"/>
</dbReference>
<sequence>MKLLCTYLLIFSVCSVAKADEGLVYPLKGGTPPYTEFLDKGFPFKELTIAIGGRGEPDREIVPRALIVPLAEDVYVAYDTELMRVAAIWKGAFSEPLGVSFASYALPLNKIEGGFRRLPSPAGKIVSRSGVYPGWQRSGDVRLFDFREAYIDEREPGRGPMDPELASWKGVRVTDDGALLSYLLFGANAFERFQVLDLDGDIVVERRIRVENLDSKATLLLPGPGDDVRSIDIGPTSETSCEWVVRYSLDGDVSIEEVKTDKGFSTAKEQLWPEKAVTSFSFGKENRGYVFDLLDLPYPNPWKRRIRPVDIKFRKDGSAVLLTFDGDLYRLTGFESADSRIVWQRIGAGFNEPQTLALRGDDIFVYSRGGVSRLWDLDGDHEIDRYEMFCNRFVQSPDTRDFPSSIVAMRDGSFLISKCGQQVASRNPHSGRVLKISADGEKVSVYASGLRNAFLAYDPSRDLVTASDQQGEWIPSTPLLEIEEGLFYGYEKSPAATEMPVSPPLLWFPHRVAPSGVGQVHGFDERSISFRNSVLYLEYHRPSIHRVSFAEGNLRKASASQLPLSLEIPLLNGSVNPTDGMAYVAGFQIWDSSAPRLEGIGRIREVEGGIRSLESMEPVANGVVLSYRTPVEPKVALDPNRYQVSAWDYRRTAQYGSAQYNQKGEPGIDSLYVHSVHLSQDRCRVYLAIEAMRPAMQVEVMVESDGKWLPTYLTVDGSNNTPLEALGFGMLDPERLFKLEPAPRAEAGKRAVVSAARGQEIYSNFGCIGCHSTDGSTEGRSGPSFLDLYNSRRHLTDGSVVKATRSYLKESILAPSEKKAKGYDDGDVGMPSYAGILKEDEIESILLFLESL</sequence>
<keyword evidence="5" id="KW-0732">Signal</keyword>
<feature type="chain" id="PRO_5036744562" evidence="5">
    <location>
        <begin position="20"/>
        <end position="852"/>
    </location>
</feature>
<dbReference type="GO" id="GO:0009055">
    <property type="term" value="F:electron transfer activity"/>
    <property type="evidence" value="ECO:0007669"/>
    <property type="project" value="InterPro"/>
</dbReference>
<evidence type="ECO:0000256" key="4">
    <source>
        <dbReference type="PROSITE-ProRule" id="PRU00433"/>
    </source>
</evidence>